<dbReference type="Gramene" id="Kaladp0092s0184.1.v1.1">
    <property type="protein sequence ID" value="Kaladp0092s0184.1.v1.1.CDS.1"/>
    <property type="gene ID" value="Kaladp0092s0184.v1.1"/>
</dbReference>
<keyword evidence="2" id="KW-1185">Reference proteome</keyword>
<reference evidence="1" key="1">
    <citation type="submission" date="2021-01" db="UniProtKB">
        <authorList>
            <consortium name="EnsemblPlants"/>
        </authorList>
    </citation>
    <scope>IDENTIFICATION</scope>
</reference>
<organism evidence="1 2">
    <name type="scientific">Kalanchoe fedtschenkoi</name>
    <name type="common">Lavender scallops</name>
    <name type="synonym">South American air plant</name>
    <dbReference type="NCBI Taxonomy" id="63787"/>
    <lineage>
        <taxon>Eukaryota</taxon>
        <taxon>Viridiplantae</taxon>
        <taxon>Streptophyta</taxon>
        <taxon>Embryophyta</taxon>
        <taxon>Tracheophyta</taxon>
        <taxon>Spermatophyta</taxon>
        <taxon>Magnoliopsida</taxon>
        <taxon>eudicotyledons</taxon>
        <taxon>Gunneridae</taxon>
        <taxon>Pentapetalae</taxon>
        <taxon>Saxifragales</taxon>
        <taxon>Crassulaceae</taxon>
        <taxon>Kalanchoe</taxon>
    </lineage>
</organism>
<evidence type="ECO:0000313" key="2">
    <source>
        <dbReference type="Proteomes" id="UP000594263"/>
    </source>
</evidence>
<sequence length="72" mass="8103">MLVDILESNCGQEVLRSCLRLREPQVLAARDSPILMEFRGLNLQDADDEKIKSEIKRWAKAVAAAAATAHYY</sequence>
<proteinExistence type="predicted"/>
<name>A0A7N0UZB8_KALFE</name>
<protein>
    <submittedName>
        <fullName evidence="1">Uncharacterized protein</fullName>
    </submittedName>
</protein>
<accession>A0A7N0UZB8</accession>
<evidence type="ECO:0000313" key="1">
    <source>
        <dbReference type="EnsemblPlants" id="Kaladp0092s0184.1.v1.1.CDS.1"/>
    </source>
</evidence>
<dbReference type="AlphaFoldDB" id="A0A7N0UZB8"/>
<dbReference type="EnsemblPlants" id="Kaladp0092s0184.1.v1.1">
    <property type="protein sequence ID" value="Kaladp0092s0184.1.v1.1.CDS.1"/>
    <property type="gene ID" value="Kaladp0092s0184.v1.1"/>
</dbReference>
<dbReference type="Proteomes" id="UP000594263">
    <property type="component" value="Unplaced"/>
</dbReference>